<organism evidence="2 3">
    <name type="scientific">Punica granatum</name>
    <name type="common">Pomegranate</name>
    <dbReference type="NCBI Taxonomy" id="22663"/>
    <lineage>
        <taxon>Eukaryota</taxon>
        <taxon>Viridiplantae</taxon>
        <taxon>Streptophyta</taxon>
        <taxon>Embryophyta</taxon>
        <taxon>Tracheophyta</taxon>
        <taxon>Spermatophyta</taxon>
        <taxon>Magnoliopsida</taxon>
        <taxon>eudicotyledons</taxon>
        <taxon>Gunneridae</taxon>
        <taxon>Pentapetalae</taxon>
        <taxon>rosids</taxon>
        <taxon>malvids</taxon>
        <taxon>Myrtales</taxon>
        <taxon>Lythraceae</taxon>
        <taxon>Punica</taxon>
    </lineage>
</organism>
<feature type="region of interest" description="Disordered" evidence="1">
    <location>
        <begin position="44"/>
        <end position="68"/>
    </location>
</feature>
<sequence>IYIVGAPPPAIFPHARSSEGKASEGAPLELPLDLGEREARVGLPCRQPPSRRGHQKVLAGEEPLLELP</sequence>
<comment type="caution">
    <text evidence="2">The sequence shown here is derived from an EMBL/GenBank/DDBJ whole genome shotgun (WGS) entry which is preliminary data.</text>
</comment>
<dbReference type="EMBL" id="PGOL01002080">
    <property type="protein sequence ID" value="PKI50826.1"/>
    <property type="molecule type" value="Genomic_DNA"/>
</dbReference>
<name>A0A2I0J522_PUNGR</name>
<protein>
    <submittedName>
        <fullName evidence="2">Uncharacterized protein</fullName>
    </submittedName>
</protein>
<feature type="non-terminal residue" evidence="2">
    <location>
        <position position="1"/>
    </location>
</feature>
<proteinExistence type="predicted"/>
<gene>
    <name evidence="2" type="ORF">CRG98_028821</name>
</gene>
<dbReference type="Proteomes" id="UP000233551">
    <property type="component" value="Unassembled WGS sequence"/>
</dbReference>
<reference evidence="2 3" key="1">
    <citation type="submission" date="2017-11" db="EMBL/GenBank/DDBJ databases">
        <title>De-novo sequencing of pomegranate (Punica granatum L.) genome.</title>
        <authorList>
            <person name="Akparov Z."/>
            <person name="Amiraslanov A."/>
            <person name="Hajiyeva S."/>
            <person name="Abbasov M."/>
            <person name="Kaur K."/>
            <person name="Hamwieh A."/>
            <person name="Solovyev V."/>
            <person name="Salamov A."/>
            <person name="Braich B."/>
            <person name="Kosarev P."/>
            <person name="Mahmoud A."/>
            <person name="Hajiyev E."/>
            <person name="Babayeva S."/>
            <person name="Izzatullayeva V."/>
            <person name="Mammadov A."/>
            <person name="Mammadov A."/>
            <person name="Sharifova S."/>
            <person name="Ojaghi J."/>
            <person name="Eynullazada K."/>
            <person name="Bayramov B."/>
            <person name="Abdulazimova A."/>
            <person name="Shahmuradov I."/>
        </authorList>
    </citation>
    <scope>NUCLEOTIDE SEQUENCE [LARGE SCALE GENOMIC DNA]</scope>
    <source>
        <strain evidence="3">cv. AG2017</strain>
        <tissue evidence="2">Leaf</tissue>
    </source>
</reference>
<accession>A0A2I0J522</accession>
<dbReference type="AlphaFoldDB" id="A0A2I0J522"/>
<evidence type="ECO:0000313" key="2">
    <source>
        <dbReference type="EMBL" id="PKI50826.1"/>
    </source>
</evidence>
<evidence type="ECO:0000256" key="1">
    <source>
        <dbReference type="SAM" id="MobiDB-lite"/>
    </source>
</evidence>
<evidence type="ECO:0000313" key="3">
    <source>
        <dbReference type="Proteomes" id="UP000233551"/>
    </source>
</evidence>
<keyword evidence="3" id="KW-1185">Reference proteome</keyword>